<evidence type="ECO:0000256" key="8">
    <source>
        <dbReference type="ARBA" id="ARBA00051245"/>
    </source>
</evidence>
<keyword evidence="7" id="KW-0829">Tyrosine-protein kinase</keyword>
<reference evidence="11" key="1">
    <citation type="submission" date="2023-09" db="EMBL/GenBank/DDBJ databases">
        <authorList>
            <person name="Li S."/>
            <person name="Li X."/>
            <person name="Zhang C."/>
            <person name="Zhao Z."/>
        </authorList>
    </citation>
    <scope>NUCLEOTIDE SEQUENCE [LARGE SCALE GENOMIC DNA]</scope>
    <source>
        <strain evidence="11">SQ149</strain>
    </source>
</reference>
<evidence type="ECO:0000256" key="5">
    <source>
        <dbReference type="ARBA" id="ARBA00022777"/>
    </source>
</evidence>
<evidence type="ECO:0000256" key="2">
    <source>
        <dbReference type="ARBA" id="ARBA00011903"/>
    </source>
</evidence>
<protein>
    <recommendedName>
        <fullName evidence="2">non-specific protein-tyrosine kinase</fullName>
        <ecNumber evidence="2">2.7.10.2</ecNumber>
    </recommendedName>
</protein>
<dbReference type="CDD" id="cd05387">
    <property type="entry name" value="BY-kinase"/>
    <property type="match status" value="1"/>
</dbReference>
<dbReference type="EMBL" id="CP134145">
    <property type="protein sequence ID" value="WNC72529.1"/>
    <property type="molecule type" value="Genomic_DNA"/>
</dbReference>
<proteinExistence type="inferred from homology"/>
<keyword evidence="5" id="KW-0418">Kinase</keyword>
<gene>
    <name evidence="10" type="ORF">RGQ13_00725</name>
</gene>
<evidence type="ECO:0000256" key="4">
    <source>
        <dbReference type="ARBA" id="ARBA00022741"/>
    </source>
</evidence>
<dbReference type="RefSeq" id="WP_348391646.1">
    <property type="nucleotide sequence ID" value="NZ_CP134145.1"/>
</dbReference>
<dbReference type="NCBIfam" id="TIGR03018">
    <property type="entry name" value="pepcterm_TyrKin"/>
    <property type="match status" value="1"/>
</dbReference>
<accession>A0ABY9TYK0</accession>
<evidence type="ECO:0000313" key="11">
    <source>
        <dbReference type="Proteomes" id="UP001258994"/>
    </source>
</evidence>
<keyword evidence="4" id="KW-0547">Nucleotide-binding</keyword>
<name>A0ABY9TYK0_9GAMM</name>
<dbReference type="PANTHER" id="PTHR32309">
    <property type="entry name" value="TYROSINE-PROTEIN KINASE"/>
    <property type="match status" value="1"/>
</dbReference>
<evidence type="ECO:0000259" key="9">
    <source>
        <dbReference type="Pfam" id="PF13614"/>
    </source>
</evidence>
<dbReference type="InterPro" id="IPR050445">
    <property type="entry name" value="Bact_polysacc_biosynth/exp"/>
</dbReference>
<dbReference type="InterPro" id="IPR005702">
    <property type="entry name" value="Wzc-like_C"/>
</dbReference>
<comment type="similarity">
    <text evidence="1">Belongs to the CpsD/CapB family.</text>
</comment>
<sequence>MSTIEQALAKKLAAEKASKKLLQEPDITHATEEENTVDQVAIEIPQAVEPTHNKDENFLTINQDRLTKNDFIDIQKNSPHNVLREEFRQIKRKLINNAFGAVSKTLEHPNLVMITSAKANEGKTFVSINLALSIASEQDKTVLLVDADVLKPSILKEFGLQPHRGLIEYLLGDIEDVSSIIYHSNIDNLKIIPAGTPHHLSNELLASERMTTLATELSTRYPDRIVIFDSPPLLGVNETPVLAHLMGQALITVEEGKTSINDVNQASGLLNDKIAKGIVLNKAYYSQKEMYGYYGYGYGKRAAE</sequence>
<keyword evidence="3" id="KW-0808">Transferase</keyword>
<organism evidence="10 11">
    <name type="scientific">Thalassotalea psychrophila</name>
    <dbReference type="NCBI Taxonomy" id="3065647"/>
    <lineage>
        <taxon>Bacteria</taxon>
        <taxon>Pseudomonadati</taxon>
        <taxon>Pseudomonadota</taxon>
        <taxon>Gammaproteobacteria</taxon>
        <taxon>Alteromonadales</taxon>
        <taxon>Colwelliaceae</taxon>
        <taxon>Thalassotalea</taxon>
    </lineage>
</organism>
<comment type="catalytic activity">
    <reaction evidence="8">
        <text>L-tyrosyl-[protein] + ATP = O-phospho-L-tyrosyl-[protein] + ADP + H(+)</text>
        <dbReference type="Rhea" id="RHEA:10596"/>
        <dbReference type="Rhea" id="RHEA-COMP:10136"/>
        <dbReference type="Rhea" id="RHEA-COMP:20101"/>
        <dbReference type="ChEBI" id="CHEBI:15378"/>
        <dbReference type="ChEBI" id="CHEBI:30616"/>
        <dbReference type="ChEBI" id="CHEBI:46858"/>
        <dbReference type="ChEBI" id="CHEBI:61978"/>
        <dbReference type="ChEBI" id="CHEBI:456216"/>
        <dbReference type="EC" id="2.7.10.2"/>
    </reaction>
</comment>
<evidence type="ECO:0000313" key="10">
    <source>
        <dbReference type="EMBL" id="WNC72529.1"/>
    </source>
</evidence>
<evidence type="ECO:0000256" key="6">
    <source>
        <dbReference type="ARBA" id="ARBA00022840"/>
    </source>
</evidence>
<dbReference type="SUPFAM" id="SSF52540">
    <property type="entry name" value="P-loop containing nucleoside triphosphate hydrolases"/>
    <property type="match status" value="1"/>
</dbReference>
<keyword evidence="11" id="KW-1185">Reference proteome</keyword>
<evidence type="ECO:0000256" key="3">
    <source>
        <dbReference type="ARBA" id="ARBA00022679"/>
    </source>
</evidence>
<evidence type="ECO:0000256" key="1">
    <source>
        <dbReference type="ARBA" id="ARBA00007316"/>
    </source>
</evidence>
<dbReference type="EC" id="2.7.10.2" evidence="2"/>
<keyword evidence="6" id="KW-0067">ATP-binding</keyword>
<dbReference type="PANTHER" id="PTHR32309:SF13">
    <property type="entry name" value="FERRIC ENTEROBACTIN TRANSPORT PROTEIN FEPE"/>
    <property type="match status" value="1"/>
</dbReference>
<feature type="domain" description="AAA" evidence="9">
    <location>
        <begin position="113"/>
        <end position="258"/>
    </location>
</feature>
<evidence type="ECO:0000256" key="7">
    <source>
        <dbReference type="ARBA" id="ARBA00023137"/>
    </source>
</evidence>
<dbReference type="InterPro" id="IPR025669">
    <property type="entry name" value="AAA_dom"/>
</dbReference>
<dbReference type="Proteomes" id="UP001258994">
    <property type="component" value="Chromosome"/>
</dbReference>
<dbReference type="InterPro" id="IPR027417">
    <property type="entry name" value="P-loop_NTPase"/>
</dbReference>
<dbReference type="Pfam" id="PF13614">
    <property type="entry name" value="AAA_31"/>
    <property type="match status" value="1"/>
</dbReference>
<dbReference type="Gene3D" id="3.40.50.300">
    <property type="entry name" value="P-loop containing nucleotide triphosphate hydrolases"/>
    <property type="match status" value="1"/>
</dbReference>